<proteinExistence type="predicted"/>
<dbReference type="Pfam" id="PF11167">
    <property type="entry name" value="DUF2953"/>
    <property type="match status" value="1"/>
</dbReference>
<accession>A0ABS3W6W5</accession>
<organism evidence="1 2">
    <name type="scientific">Paenibacillus artemisiicola</name>
    <dbReference type="NCBI Taxonomy" id="1172618"/>
    <lineage>
        <taxon>Bacteria</taxon>
        <taxon>Bacillati</taxon>
        <taxon>Bacillota</taxon>
        <taxon>Bacilli</taxon>
        <taxon>Bacillales</taxon>
        <taxon>Paenibacillaceae</taxon>
        <taxon>Paenibacillus</taxon>
    </lineage>
</organism>
<dbReference type="InterPro" id="IPR021338">
    <property type="entry name" value="DUF2953"/>
</dbReference>
<evidence type="ECO:0000313" key="2">
    <source>
        <dbReference type="Proteomes" id="UP000670947"/>
    </source>
</evidence>
<evidence type="ECO:0000313" key="1">
    <source>
        <dbReference type="EMBL" id="MBO7744044.1"/>
    </source>
</evidence>
<dbReference type="Proteomes" id="UP000670947">
    <property type="component" value="Unassembled WGS sequence"/>
</dbReference>
<name>A0ABS3W6W5_9BACL</name>
<keyword evidence="2" id="KW-1185">Reference proteome</keyword>
<comment type="caution">
    <text evidence="1">The sequence shown here is derived from an EMBL/GenBank/DDBJ whole genome shotgun (WGS) entry which is preliminary data.</text>
</comment>
<dbReference type="RefSeq" id="WP_208847015.1">
    <property type="nucleotide sequence ID" value="NZ_JAGGDJ010000003.1"/>
</dbReference>
<sequence>MLGYPFGWMIAAGLFFLLLLVIASSQVVISGHIKRVGENDDAELRIRALMGLVHYHWQLPEVKAKGIGLELKRELTAANIGGVDSNTDTSHVNPKSFMASISWTQAILRHTDDLLGWVRRTLNHVRITEWKWASAVGTGDAMWTAMATGTAWSVKTTAIGVLSQLIRLETDPELSVQPVYQGAHFSTEGQFTAKITFGYAFYAGIRLAVKMKKVAKGVPRGLVGWQRILLRG</sequence>
<gene>
    <name evidence="1" type="ORF">I8J29_07560</name>
</gene>
<reference evidence="1 2" key="1">
    <citation type="submission" date="2021-03" db="EMBL/GenBank/DDBJ databases">
        <title>Paenibacillus artemisicola MWE-103 whole genome sequence.</title>
        <authorList>
            <person name="Ham Y.J."/>
        </authorList>
    </citation>
    <scope>NUCLEOTIDE SEQUENCE [LARGE SCALE GENOMIC DNA]</scope>
    <source>
        <strain evidence="1 2">MWE-103</strain>
    </source>
</reference>
<dbReference type="EMBL" id="JAGGDJ010000003">
    <property type="protein sequence ID" value="MBO7744044.1"/>
    <property type="molecule type" value="Genomic_DNA"/>
</dbReference>
<protein>
    <submittedName>
        <fullName evidence="1">DUF2953 domain-containing protein</fullName>
    </submittedName>
</protein>